<gene>
    <name evidence="13" type="ORF">MO867_10795</name>
</gene>
<keyword evidence="7 11" id="KW-1133">Transmembrane helix</keyword>
<keyword evidence="3" id="KW-1003">Cell membrane</keyword>
<keyword evidence="6 11" id="KW-0812">Transmembrane</keyword>
<feature type="transmembrane region" description="Helical" evidence="11">
    <location>
        <begin position="12"/>
        <end position="33"/>
    </location>
</feature>
<accession>A0A9X2J548</accession>
<evidence type="ECO:0000256" key="4">
    <source>
        <dbReference type="ARBA" id="ARBA00022481"/>
    </source>
</evidence>
<evidence type="ECO:0000259" key="12">
    <source>
        <dbReference type="Pfam" id="PF12019"/>
    </source>
</evidence>
<dbReference type="AlphaFoldDB" id="A0A9X2J548"/>
<dbReference type="GO" id="GO:0005886">
    <property type="term" value="C:plasma membrane"/>
    <property type="evidence" value="ECO:0007669"/>
    <property type="project" value="UniProtKB-SubCell"/>
</dbReference>
<dbReference type="Proteomes" id="UP001139028">
    <property type="component" value="Unassembled WGS sequence"/>
</dbReference>
<dbReference type="GO" id="GO:0015628">
    <property type="term" value="P:protein secretion by the type II secretion system"/>
    <property type="evidence" value="ECO:0007669"/>
    <property type="project" value="InterPro"/>
</dbReference>
<evidence type="ECO:0000256" key="11">
    <source>
        <dbReference type="SAM" id="Phobius"/>
    </source>
</evidence>
<dbReference type="InterPro" id="IPR022346">
    <property type="entry name" value="T2SS_GspH"/>
</dbReference>
<feature type="domain" description="General secretion pathway GspH" evidence="12">
    <location>
        <begin position="46"/>
        <end position="155"/>
    </location>
</feature>
<evidence type="ECO:0000313" key="14">
    <source>
        <dbReference type="Proteomes" id="UP001139028"/>
    </source>
</evidence>
<dbReference type="Gene3D" id="3.55.40.10">
    <property type="entry name" value="minor pseudopilin epsh domain"/>
    <property type="match status" value="1"/>
</dbReference>
<evidence type="ECO:0000256" key="2">
    <source>
        <dbReference type="ARBA" id="ARBA00021549"/>
    </source>
</evidence>
<evidence type="ECO:0000256" key="9">
    <source>
        <dbReference type="ARBA" id="ARBA00025772"/>
    </source>
</evidence>
<dbReference type="PROSITE" id="PS00409">
    <property type="entry name" value="PROKAR_NTER_METHYL"/>
    <property type="match status" value="1"/>
</dbReference>
<evidence type="ECO:0000313" key="13">
    <source>
        <dbReference type="EMBL" id="MCO1334828.1"/>
    </source>
</evidence>
<dbReference type="Pfam" id="PF12019">
    <property type="entry name" value="GspH"/>
    <property type="match status" value="1"/>
</dbReference>
<dbReference type="Pfam" id="PF07963">
    <property type="entry name" value="N_methyl"/>
    <property type="match status" value="1"/>
</dbReference>
<reference evidence="13" key="1">
    <citation type="journal article" date="2022" name="Arch. Microbiol.">
        <title>Microbulbifer okhotskensis sp. nov., isolated from a deep bottom sediment of the Okhotsk Sea.</title>
        <authorList>
            <person name="Romanenko L."/>
            <person name="Kurilenko V."/>
            <person name="Otstavnykh N."/>
            <person name="Velansky P."/>
            <person name="Isaeva M."/>
            <person name="Mikhailov V."/>
        </authorList>
    </citation>
    <scope>NUCLEOTIDE SEQUENCE</scope>
    <source>
        <strain evidence="13">OS29</strain>
    </source>
</reference>
<dbReference type="SUPFAM" id="SSF54523">
    <property type="entry name" value="Pili subunits"/>
    <property type="match status" value="1"/>
</dbReference>
<keyword evidence="5" id="KW-0997">Cell inner membrane</keyword>
<comment type="subcellular location">
    <subcellularLocation>
        <location evidence="1">Cell inner membrane</location>
        <topology evidence="1">Single-pass membrane protein</topology>
    </subcellularLocation>
</comment>
<evidence type="ECO:0000256" key="6">
    <source>
        <dbReference type="ARBA" id="ARBA00022692"/>
    </source>
</evidence>
<organism evidence="13 14">
    <name type="scientific">Microbulbifer okhotskensis</name>
    <dbReference type="NCBI Taxonomy" id="2926617"/>
    <lineage>
        <taxon>Bacteria</taxon>
        <taxon>Pseudomonadati</taxon>
        <taxon>Pseudomonadota</taxon>
        <taxon>Gammaproteobacteria</taxon>
        <taxon>Cellvibrionales</taxon>
        <taxon>Microbulbiferaceae</taxon>
        <taxon>Microbulbifer</taxon>
    </lineage>
</organism>
<evidence type="ECO:0000256" key="8">
    <source>
        <dbReference type="ARBA" id="ARBA00023136"/>
    </source>
</evidence>
<evidence type="ECO:0000256" key="10">
    <source>
        <dbReference type="ARBA" id="ARBA00030775"/>
    </source>
</evidence>
<evidence type="ECO:0000256" key="7">
    <source>
        <dbReference type="ARBA" id="ARBA00022989"/>
    </source>
</evidence>
<proteinExistence type="inferred from homology"/>
<dbReference type="InterPro" id="IPR012902">
    <property type="entry name" value="N_methyl_site"/>
</dbReference>
<comment type="similarity">
    <text evidence="9">Belongs to the GSP H family.</text>
</comment>
<dbReference type="GO" id="GO:0015627">
    <property type="term" value="C:type II protein secretion system complex"/>
    <property type="evidence" value="ECO:0007669"/>
    <property type="project" value="InterPro"/>
</dbReference>
<evidence type="ECO:0000256" key="3">
    <source>
        <dbReference type="ARBA" id="ARBA00022475"/>
    </source>
</evidence>
<keyword evidence="14" id="KW-1185">Reference proteome</keyword>
<sequence length="183" mass="19759">MKNIEYARGLTLIELMIAIALLGIIIAIGVPSFSSLIDSNRLATTTNDWIATLQYARSEAVRSRKVVTLSALDDDISNGIRVWVDTGNNSFDADEELRVLEIDFADVALTAQQGDTFVSDVDFSFNAVGETSVGDTLTLNLCDSREGDVGRQIELFESGIVRLTPNIACNVAEDPAAVVEGDE</sequence>
<dbReference type="RefSeq" id="WP_252466499.1">
    <property type="nucleotide sequence ID" value="NZ_JALBWM010000039.1"/>
</dbReference>
<protein>
    <recommendedName>
        <fullName evidence="2">Type II secretion system protein H</fullName>
    </recommendedName>
    <alternativeName>
        <fullName evidence="10">General secretion pathway protein H</fullName>
    </alternativeName>
</protein>
<evidence type="ECO:0000256" key="5">
    <source>
        <dbReference type="ARBA" id="ARBA00022519"/>
    </source>
</evidence>
<keyword evidence="4" id="KW-0488">Methylation</keyword>
<dbReference type="EMBL" id="JALBWM010000039">
    <property type="protein sequence ID" value="MCO1334828.1"/>
    <property type="molecule type" value="Genomic_DNA"/>
</dbReference>
<keyword evidence="8 11" id="KW-0472">Membrane</keyword>
<dbReference type="NCBIfam" id="TIGR02532">
    <property type="entry name" value="IV_pilin_GFxxxE"/>
    <property type="match status" value="1"/>
</dbReference>
<dbReference type="InterPro" id="IPR045584">
    <property type="entry name" value="Pilin-like"/>
</dbReference>
<name>A0A9X2J548_9GAMM</name>
<evidence type="ECO:0000256" key="1">
    <source>
        <dbReference type="ARBA" id="ARBA00004377"/>
    </source>
</evidence>
<comment type="caution">
    <text evidence="13">The sequence shown here is derived from an EMBL/GenBank/DDBJ whole genome shotgun (WGS) entry which is preliminary data.</text>
</comment>